<dbReference type="EMBL" id="BEWI01000032">
    <property type="protein sequence ID" value="GAY22772.1"/>
    <property type="molecule type" value="Genomic_DNA"/>
</dbReference>
<name>A0A292ZDJ1_SPHSA</name>
<sequence>MAHDFICPTAGEELSLFSAVDGRKVVFQPIGLGLSPWLRVVRA</sequence>
<evidence type="ECO:0000313" key="2">
    <source>
        <dbReference type="Proteomes" id="UP000221538"/>
    </source>
</evidence>
<evidence type="ECO:0000313" key="1">
    <source>
        <dbReference type="EMBL" id="GAY22772.1"/>
    </source>
</evidence>
<dbReference type="Proteomes" id="UP000221538">
    <property type="component" value="Unassembled WGS sequence"/>
</dbReference>
<gene>
    <name evidence="1" type="ORF">SFOMI_3334</name>
</gene>
<dbReference type="AlphaFoldDB" id="A0A292ZDJ1"/>
<accession>A0A292ZDJ1</accession>
<comment type="caution">
    <text evidence="1">The sequence shown here is derived from an EMBL/GenBank/DDBJ whole genome shotgun (WGS) entry which is preliminary data.</text>
</comment>
<reference evidence="1 2" key="1">
    <citation type="journal article" date="2013" name="Biodegradation">
        <title>Occurrence of 4-tert-butylphenol (4-t-BP) biodegradation in an aquatic sample caused by the presence of Spirodela polyrrhiza and isolation of a 4-t-BP-utilizing bacterium.</title>
        <authorList>
            <person name="Ogata Y."/>
            <person name="Toyama T."/>
            <person name="Yu N."/>
            <person name="Wang X."/>
            <person name="Sei K."/>
            <person name="Ike M."/>
        </authorList>
    </citation>
    <scope>NUCLEOTIDE SEQUENCE [LARGE SCALE GENOMIC DNA]</scope>
    <source>
        <strain evidence="1 2">OMI</strain>
    </source>
</reference>
<organism evidence="1 2">
    <name type="scientific">Sphingobium fuliginis (strain ATCC 27551)</name>
    <dbReference type="NCBI Taxonomy" id="336203"/>
    <lineage>
        <taxon>Bacteria</taxon>
        <taxon>Pseudomonadati</taxon>
        <taxon>Pseudomonadota</taxon>
        <taxon>Alphaproteobacteria</taxon>
        <taxon>Sphingomonadales</taxon>
        <taxon>Sphingomonadaceae</taxon>
        <taxon>Sphingobium</taxon>
    </lineage>
</organism>
<proteinExistence type="predicted"/>
<reference evidence="1 2" key="2">
    <citation type="journal article" date="2013" name="Environ. Sci. Technol.">
        <title>The 4-tert-butylphenol-utilizing bacterium Sphingobium fuliginis OMI can degrade bisphenols via phenolic ring hydroxylation and meta-cleavage pathway.</title>
        <authorList>
            <person name="Ogata Y."/>
            <person name="Goda S."/>
            <person name="Toyama T."/>
            <person name="Sei K."/>
            <person name="Ike M."/>
        </authorList>
    </citation>
    <scope>NUCLEOTIDE SEQUENCE [LARGE SCALE GENOMIC DNA]</scope>
    <source>
        <strain evidence="1 2">OMI</strain>
    </source>
</reference>
<protein>
    <submittedName>
        <fullName evidence="1">Uncharacterized protein</fullName>
    </submittedName>
</protein>